<reference evidence="2 3" key="1">
    <citation type="submission" date="2016-11" db="EMBL/GenBank/DDBJ databases">
        <authorList>
            <person name="Jaros S."/>
            <person name="Januszkiewicz K."/>
            <person name="Wedrychowicz H."/>
        </authorList>
    </citation>
    <scope>NUCLEOTIDE SEQUENCE [LARGE SCALE GENOMIC DNA]</scope>
    <source>
        <strain evidence="2 3">NF2</strain>
    </source>
</reference>
<dbReference type="PROSITE" id="PS51831">
    <property type="entry name" value="HD"/>
    <property type="match status" value="1"/>
</dbReference>
<dbReference type="SUPFAM" id="SSF109604">
    <property type="entry name" value="HD-domain/PDEase-like"/>
    <property type="match status" value="1"/>
</dbReference>
<dbReference type="AlphaFoldDB" id="A0A220MSU6"/>
<dbReference type="PANTHER" id="PTHR33594:SF1">
    <property type="entry name" value="HD_PDEASE DOMAIN-CONTAINING PROTEIN"/>
    <property type="match status" value="1"/>
</dbReference>
<name>A0A220MSU6_9BACL</name>
<dbReference type="Gene3D" id="1.10.3210.50">
    <property type="match status" value="1"/>
</dbReference>
<dbReference type="RefSeq" id="WP_088911017.1">
    <property type="nucleotide sequence ID" value="NZ_CP018145.1"/>
</dbReference>
<dbReference type="InterPro" id="IPR006675">
    <property type="entry name" value="HDIG_dom"/>
</dbReference>
<accession>A0A220MSU6</accession>
<dbReference type="SMART" id="SM00471">
    <property type="entry name" value="HDc"/>
    <property type="match status" value="1"/>
</dbReference>
<dbReference type="Pfam" id="PF01966">
    <property type="entry name" value="HD"/>
    <property type="match status" value="1"/>
</dbReference>
<evidence type="ECO:0000259" key="1">
    <source>
        <dbReference type="PROSITE" id="PS51831"/>
    </source>
</evidence>
<dbReference type="PANTHER" id="PTHR33594">
    <property type="entry name" value="SUPERFAMILY HYDROLASE, PUTATIVE (AFU_ORTHOLOGUE AFUA_1G03035)-RELATED"/>
    <property type="match status" value="1"/>
</dbReference>
<dbReference type="InterPro" id="IPR006674">
    <property type="entry name" value="HD_domain"/>
</dbReference>
<dbReference type="CDD" id="cd00077">
    <property type="entry name" value="HDc"/>
    <property type="match status" value="1"/>
</dbReference>
<dbReference type="EMBL" id="CP018145">
    <property type="protein sequence ID" value="ASJ57640.1"/>
    <property type="molecule type" value="Genomic_DNA"/>
</dbReference>
<protein>
    <submittedName>
        <fullName evidence="2">HD domain-containing protein</fullName>
    </submittedName>
</protein>
<organism evidence="2 3">
    <name type="scientific">Brevibacillus formosus</name>
    <dbReference type="NCBI Taxonomy" id="54913"/>
    <lineage>
        <taxon>Bacteria</taxon>
        <taxon>Bacillati</taxon>
        <taxon>Bacillota</taxon>
        <taxon>Bacilli</taxon>
        <taxon>Bacillales</taxon>
        <taxon>Paenibacillaceae</taxon>
        <taxon>Brevibacillus</taxon>
    </lineage>
</organism>
<dbReference type="NCBIfam" id="TIGR00277">
    <property type="entry name" value="HDIG"/>
    <property type="match status" value="1"/>
</dbReference>
<sequence length="209" mass="24150">MDYVKDSLAALPAKLVVEAQKRFDGQDPAHDWQHNLRVMAMCERIGREEGADMEVLRLAALLHDIGRAEERQTGECHAEISARLAGEWLSERSMTEAFISRVQSAILAHRFRKERPPHTLEEKILFDADKLDSIGAIGVARVFAYTGVIGQPIQSDDPNQHTPYKEYTWKLQRIKDKLFTKTAQQIAEDRHRFMTTFFEQWEWEVTGIR</sequence>
<proteinExistence type="predicted"/>
<evidence type="ECO:0000313" key="3">
    <source>
        <dbReference type="Proteomes" id="UP000197781"/>
    </source>
</evidence>
<gene>
    <name evidence="2" type="ORF">BP422_22410</name>
</gene>
<dbReference type="KEGG" id="bfm:BP422_22410"/>
<dbReference type="Proteomes" id="UP000197781">
    <property type="component" value="Chromosome"/>
</dbReference>
<dbReference type="InterPro" id="IPR003607">
    <property type="entry name" value="HD/PDEase_dom"/>
</dbReference>
<feature type="domain" description="HD" evidence="1">
    <location>
        <begin position="31"/>
        <end position="134"/>
    </location>
</feature>
<evidence type="ECO:0000313" key="2">
    <source>
        <dbReference type="EMBL" id="ASJ57640.1"/>
    </source>
</evidence>